<dbReference type="InterPro" id="IPR021845">
    <property type="entry name" value="DUF3440"/>
</dbReference>
<dbReference type="Gene3D" id="3.40.50.620">
    <property type="entry name" value="HUPs"/>
    <property type="match status" value="1"/>
</dbReference>
<reference evidence="1" key="1">
    <citation type="submission" date="2020-10" db="EMBL/GenBank/DDBJ databases">
        <authorList>
            <person name="Gilroy R."/>
        </authorList>
    </citation>
    <scope>NUCLEOTIDE SEQUENCE</scope>
    <source>
        <strain evidence="1">CHK123-3438</strain>
    </source>
</reference>
<sequence length="441" mass="52370">MMMPKIYNEKNVYDAAIERFRTVFNEFDNYYVSVSGGKDSSIMLQLMAQEARKAGKKISVLYIDLEAQYAATINHINELIDITKDVVEHWYWCALPLSLRNAVSAIQPKWICWDKKDKDKWVRQFPTERKDVDLITEDTLPEGWEWFFRGMEFEEFILWFAKWFNDVHGGKTAAGIGIRSDESLNRFRTIISEKKERYKSLPWTTRVHLRSKTLDCWNFFPLYDWRAEDDWTAVVKLDLAFNPIYELMYKNGLSIYEQRLCQPYGDDQRKGLDQFRTLEPETWEKVLNRVEGVNFGNIYCRTSLLGNIKSEKPEGMTWEQYAVFLLESIGMYAPEVRDHYHAKIKTFIGWYEKEGIRLEDIPDEADKKLEASKKAASWRRIARAIEKNDFWMSRLSFGETKKDVQRLFELKKMYRNIIRPQDADGKKLREVAERLEMEETP</sequence>
<dbReference type="Pfam" id="PF11922">
    <property type="entry name" value="DUF3440"/>
    <property type="match status" value="1"/>
</dbReference>
<protein>
    <submittedName>
        <fullName evidence="1">DUF3440 domain-containing protein</fullName>
    </submittedName>
</protein>
<reference evidence="1" key="2">
    <citation type="journal article" date="2021" name="PeerJ">
        <title>Extensive microbial diversity within the chicken gut microbiome revealed by metagenomics and culture.</title>
        <authorList>
            <person name="Gilroy R."/>
            <person name="Ravi A."/>
            <person name="Getino M."/>
            <person name="Pursley I."/>
            <person name="Horton D.L."/>
            <person name="Alikhan N.F."/>
            <person name="Baker D."/>
            <person name="Gharbi K."/>
            <person name="Hall N."/>
            <person name="Watson M."/>
            <person name="Adriaenssens E.M."/>
            <person name="Foster-Nyarko E."/>
            <person name="Jarju S."/>
            <person name="Secka A."/>
            <person name="Antonio M."/>
            <person name="Oren A."/>
            <person name="Chaudhuri R.R."/>
            <person name="La Ragione R."/>
            <person name="Hildebrand F."/>
            <person name="Pallen M.J."/>
        </authorList>
    </citation>
    <scope>NUCLEOTIDE SEQUENCE</scope>
    <source>
        <strain evidence="1">CHK123-3438</strain>
    </source>
</reference>
<dbReference type="PANTHER" id="PTHR30083:SF0">
    <property type="entry name" value="3'-PHOSPHOADENOSINE 5'-PHOSPHOSULFATE SULFOTRANSFERASE (PAPS REDUCTASE)_FAD SYNTHETASE"/>
    <property type="match status" value="1"/>
</dbReference>
<dbReference type="EMBL" id="DVKS01000157">
    <property type="protein sequence ID" value="HIT42243.1"/>
    <property type="molecule type" value="Genomic_DNA"/>
</dbReference>
<dbReference type="Proteomes" id="UP000886860">
    <property type="component" value="Unassembled WGS sequence"/>
</dbReference>
<comment type="caution">
    <text evidence="1">The sequence shown here is derived from an EMBL/GenBank/DDBJ whole genome shotgun (WGS) entry which is preliminary data.</text>
</comment>
<gene>
    <name evidence="1" type="ORF">IAB60_09155</name>
</gene>
<evidence type="ECO:0000313" key="2">
    <source>
        <dbReference type="Proteomes" id="UP000886860"/>
    </source>
</evidence>
<accession>A0A9D1GJH7</accession>
<name>A0A9D1GJH7_9FIRM</name>
<dbReference type="InterPro" id="IPR014729">
    <property type="entry name" value="Rossmann-like_a/b/a_fold"/>
</dbReference>
<dbReference type="SUPFAM" id="SSF52402">
    <property type="entry name" value="Adenine nucleotide alpha hydrolases-like"/>
    <property type="match status" value="1"/>
</dbReference>
<evidence type="ECO:0000313" key="1">
    <source>
        <dbReference type="EMBL" id="HIT42243.1"/>
    </source>
</evidence>
<organism evidence="1 2">
    <name type="scientific">Candidatus Caccovicinus merdipullorum</name>
    <dbReference type="NCBI Taxonomy" id="2840724"/>
    <lineage>
        <taxon>Bacteria</taxon>
        <taxon>Bacillati</taxon>
        <taxon>Bacillota</taxon>
        <taxon>Clostridia</taxon>
        <taxon>Eubacteriales</taxon>
        <taxon>Candidatus Caccovicinus</taxon>
    </lineage>
</organism>
<dbReference type="GO" id="GO:0071453">
    <property type="term" value="P:cellular response to oxygen levels"/>
    <property type="evidence" value="ECO:0007669"/>
    <property type="project" value="TreeGrafter"/>
</dbReference>
<dbReference type="AlphaFoldDB" id="A0A9D1GJH7"/>
<dbReference type="PANTHER" id="PTHR30083">
    <property type="entry name" value="TRANSCRIPTIONAL REGULATOR-RELATED"/>
    <property type="match status" value="1"/>
</dbReference>
<proteinExistence type="predicted"/>